<feature type="non-terminal residue" evidence="1">
    <location>
        <position position="1"/>
    </location>
</feature>
<accession>A0ABD0L7E6</accession>
<evidence type="ECO:0000313" key="2">
    <source>
        <dbReference type="Proteomes" id="UP001519460"/>
    </source>
</evidence>
<dbReference type="Proteomes" id="UP001519460">
    <property type="component" value="Unassembled WGS sequence"/>
</dbReference>
<evidence type="ECO:0000313" key="1">
    <source>
        <dbReference type="EMBL" id="KAK7495260.1"/>
    </source>
</evidence>
<gene>
    <name evidence="1" type="ORF">BaRGS_00013442</name>
</gene>
<dbReference type="EMBL" id="JACVVK020000076">
    <property type="protein sequence ID" value="KAK7495260.1"/>
    <property type="molecule type" value="Genomic_DNA"/>
</dbReference>
<organism evidence="1 2">
    <name type="scientific">Batillaria attramentaria</name>
    <dbReference type="NCBI Taxonomy" id="370345"/>
    <lineage>
        <taxon>Eukaryota</taxon>
        <taxon>Metazoa</taxon>
        <taxon>Spiralia</taxon>
        <taxon>Lophotrochozoa</taxon>
        <taxon>Mollusca</taxon>
        <taxon>Gastropoda</taxon>
        <taxon>Caenogastropoda</taxon>
        <taxon>Sorbeoconcha</taxon>
        <taxon>Cerithioidea</taxon>
        <taxon>Batillariidae</taxon>
        <taxon>Batillaria</taxon>
    </lineage>
</organism>
<sequence length="77" mass="8793">GFHTLTEVPQPHRGSTSVLAWAPHTYRAAVQPPHRGSTPVERFHSLTWVPHTYRGATPSQRFHFLTEFHCSHALLVR</sequence>
<keyword evidence="2" id="KW-1185">Reference proteome</keyword>
<reference evidence="1 2" key="1">
    <citation type="journal article" date="2023" name="Sci. Data">
        <title>Genome assembly of the Korean intertidal mud-creeper Batillaria attramentaria.</title>
        <authorList>
            <person name="Patra A.K."/>
            <person name="Ho P.T."/>
            <person name="Jun S."/>
            <person name="Lee S.J."/>
            <person name="Kim Y."/>
            <person name="Won Y.J."/>
        </authorList>
    </citation>
    <scope>NUCLEOTIDE SEQUENCE [LARGE SCALE GENOMIC DNA]</scope>
    <source>
        <strain evidence="1">Wonlab-2016</strain>
    </source>
</reference>
<dbReference type="AlphaFoldDB" id="A0ABD0L7E6"/>
<name>A0ABD0L7E6_9CAEN</name>
<proteinExistence type="predicted"/>
<protein>
    <submittedName>
        <fullName evidence="1">Uncharacterized protein</fullName>
    </submittedName>
</protein>
<comment type="caution">
    <text evidence="1">The sequence shown here is derived from an EMBL/GenBank/DDBJ whole genome shotgun (WGS) entry which is preliminary data.</text>
</comment>